<reference evidence="2" key="1">
    <citation type="journal article" date="2020" name="bioRxiv">
        <title>Comparative genomics of Chlamydomonas.</title>
        <authorList>
            <person name="Craig R.J."/>
            <person name="Hasan A.R."/>
            <person name="Ness R.W."/>
            <person name="Keightley P.D."/>
        </authorList>
    </citation>
    <scope>NUCLEOTIDE SEQUENCE</scope>
    <source>
        <strain evidence="2">CCAP 11/173</strain>
    </source>
</reference>
<gene>
    <name evidence="2" type="ORF">HYH02_006975</name>
</gene>
<comment type="caution">
    <text evidence="2">The sequence shown here is derived from an EMBL/GenBank/DDBJ whole genome shotgun (WGS) entry which is preliminary data.</text>
</comment>
<dbReference type="Proteomes" id="UP000613740">
    <property type="component" value="Unassembled WGS sequence"/>
</dbReference>
<name>A0A835WHZ0_9CHLO</name>
<dbReference type="AlphaFoldDB" id="A0A835WHZ0"/>
<dbReference type="OrthoDB" id="547860at2759"/>
<evidence type="ECO:0000256" key="1">
    <source>
        <dbReference type="SAM" id="MobiDB-lite"/>
    </source>
</evidence>
<dbReference type="EMBL" id="JAEHOD010000019">
    <property type="protein sequence ID" value="KAG2447944.1"/>
    <property type="molecule type" value="Genomic_DNA"/>
</dbReference>
<accession>A0A835WHZ0</accession>
<sequence>MGSAKSSIALKCGSLHTFNVSLTYRGGRHGGTAFEPARYRLGVWPQRMKRKPRVVLAAEVQVVTCLPKELAVVLAPLPPSGSGSGSWSWPAGRYLLAQHRVACGCRPCREAQGYEVEDDEDEGEGEVEVEVEARDQANEEETEQDPANEGREGGEADADEERLDDQVEEAEAVGVARADRDNHLAAAAATAAATATATTTVAAAAAGAGGPASGPLRRYQRRLRLGERGGFWAPHRWVEHAAGVRMGGGRQPAGVPQLRSEDWIRFWVPLGRSAAAAAAGRSRQQQGPAAAGACERDDGSAARQHVIQLTVSELCHELGGCGYTWQHRKPLPPPPPPQL</sequence>
<evidence type="ECO:0000313" key="2">
    <source>
        <dbReference type="EMBL" id="KAG2447944.1"/>
    </source>
</evidence>
<organism evidence="2 3">
    <name type="scientific">Chlamydomonas schloesseri</name>
    <dbReference type="NCBI Taxonomy" id="2026947"/>
    <lineage>
        <taxon>Eukaryota</taxon>
        <taxon>Viridiplantae</taxon>
        <taxon>Chlorophyta</taxon>
        <taxon>core chlorophytes</taxon>
        <taxon>Chlorophyceae</taxon>
        <taxon>CS clade</taxon>
        <taxon>Chlamydomonadales</taxon>
        <taxon>Chlamydomonadaceae</taxon>
        <taxon>Chlamydomonas</taxon>
    </lineage>
</organism>
<keyword evidence="3" id="KW-1185">Reference proteome</keyword>
<protein>
    <submittedName>
        <fullName evidence="2">Uncharacterized protein</fullName>
    </submittedName>
</protein>
<feature type="compositionally biased region" description="Acidic residues" evidence="1">
    <location>
        <begin position="115"/>
        <end position="130"/>
    </location>
</feature>
<feature type="compositionally biased region" description="Acidic residues" evidence="1">
    <location>
        <begin position="155"/>
        <end position="168"/>
    </location>
</feature>
<feature type="region of interest" description="Disordered" evidence="1">
    <location>
        <begin position="114"/>
        <end position="168"/>
    </location>
</feature>
<proteinExistence type="predicted"/>
<evidence type="ECO:0000313" key="3">
    <source>
        <dbReference type="Proteomes" id="UP000613740"/>
    </source>
</evidence>